<dbReference type="AlphaFoldDB" id="A0A1G2B8A6"/>
<comment type="similarity">
    <text evidence="2 12">Belongs to the peptidase M48B family.</text>
</comment>
<comment type="subcellular location">
    <subcellularLocation>
        <location evidence="1 12">Cell membrane</location>
        <topology evidence="1 12">Multi-pass membrane protein</topology>
    </subcellularLocation>
</comment>
<evidence type="ECO:0000256" key="9">
    <source>
        <dbReference type="ARBA" id="ARBA00022989"/>
    </source>
</evidence>
<dbReference type="EC" id="3.4.24.-" evidence="12"/>
<dbReference type="PANTHER" id="PTHR43221">
    <property type="entry name" value="PROTEASE HTPX"/>
    <property type="match status" value="1"/>
</dbReference>
<keyword evidence="3 12" id="KW-1003">Cell membrane</keyword>
<dbReference type="Gene3D" id="3.30.2010.10">
    <property type="entry name" value="Metalloproteases ('zincins'), catalytic domain"/>
    <property type="match status" value="1"/>
</dbReference>
<evidence type="ECO:0000256" key="2">
    <source>
        <dbReference type="ARBA" id="ARBA00009779"/>
    </source>
</evidence>
<dbReference type="InterPro" id="IPR001915">
    <property type="entry name" value="Peptidase_M48"/>
</dbReference>
<feature type="transmembrane region" description="Helical" evidence="12">
    <location>
        <begin position="189"/>
        <end position="212"/>
    </location>
</feature>
<dbReference type="HAMAP" id="MF_00188">
    <property type="entry name" value="Pept_M48_protease_HtpX"/>
    <property type="match status" value="1"/>
</dbReference>
<feature type="active site" evidence="12">
    <location>
        <position position="145"/>
    </location>
</feature>
<organism evidence="14 15">
    <name type="scientific">Candidatus Kerfeldbacteria bacterium RIFCSPLOWO2_01_FULL_48_11</name>
    <dbReference type="NCBI Taxonomy" id="1798543"/>
    <lineage>
        <taxon>Bacteria</taxon>
        <taxon>Candidatus Kerfeldiibacteriota</taxon>
    </lineage>
</organism>
<dbReference type="GO" id="GO:0008270">
    <property type="term" value="F:zinc ion binding"/>
    <property type="evidence" value="ECO:0007669"/>
    <property type="project" value="UniProtKB-UniRule"/>
</dbReference>
<dbReference type="GO" id="GO:0006508">
    <property type="term" value="P:proteolysis"/>
    <property type="evidence" value="ECO:0007669"/>
    <property type="project" value="UniProtKB-KW"/>
</dbReference>
<evidence type="ECO:0000256" key="7">
    <source>
        <dbReference type="ARBA" id="ARBA00022801"/>
    </source>
</evidence>
<evidence type="ECO:0000256" key="6">
    <source>
        <dbReference type="ARBA" id="ARBA00022723"/>
    </source>
</evidence>
<keyword evidence="6 12" id="KW-0479">Metal-binding</keyword>
<dbReference type="InterPro" id="IPR022919">
    <property type="entry name" value="Pept_M48_protease_HtpX"/>
</dbReference>
<evidence type="ECO:0000256" key="4">
    <source>
        <dbReference type="ARBA" id="ARBA00022670"/>
    </source>
</evidence>
<keyword evidence="4 12" id="KW-0645">Protease</keyword>
<keyword evidence="8 12" id="KW-0862">Zinc</keyword>
<keyword evidence="7 12" id="KW-0378">Hydrolase</keyword>
<feature type="binding site" evidence="12">
    <location>
        <position position="144"/>
    </location>
    <ligand>
        <name>Zn(2+)</name>
        <dbReference type="ChEBI" id="CHEBI:29105"/>
        <note>catalytic</note>
    </ligand>
</feature>
<gene>
    <name evidence="12" type="primary">htpX</name>
    <name evidence="14" type="ORF">A2898_03960</name>
</gene>
<evidence type="ECO:0000256" key="8">
    <source>
        <dbReference type="ARBA" id="ARBA00022833"/>
    </source>
</evidence>
<feature type="transmembrane region" description="Helical" evidence="12">
    <location>
        <begin position="38"/>
        <end position="60"/>
    </location>
</feature>
<dbReference type="CDD" id="cd07340">
    <property type="entry name" value="M48B_Htpx_like"/>
    <property type="match status" value="1"/>
</dbReference>
<feature type="domain" description="Peptidase M48" evidence="13">
    <location>
        <begin position="79"/>
        <end position="292"/>
    </location>
</feature>
<protein>
    <recommendedName>
        <fullName evidence="12">Protease HtpX homolog</fullName>
        <ecNumber evidence="12">3.4.24.-</ecNumber>
    </recommendedName>
</protein>
<dbReference type="GO" id="GO:0005886">
    <property type="term" value="C:plasma membrane"/>
    <property type="evidence" value="ECO:0007669"/>
    <property type="project" value="UniProtKB-SubCell"/>
</dbReference>
<dbReference type="EMBL" id="MHKE01000004">
    <property type="protein sequence ID" value="OGY84839.1"/>
    <property type="molecule type" value="Genomic_DNA"/>
</dbReference>
<evidence type="ECO:0000259" key="13">
    <source>
        <dbReference type="Pfam" id="PF01435"/>
    </source>
</evidence>
<evidence type="ECO:0000256" key="1">
    <source>
        <dbReference type="ARBA" id="ARBA00004651"/>
    </source>
</evidence>
<proteinExistence type="inferred from homology"/>
<dbReference type="Pfam" id="PF01435">
    <property type="entry name" value="Peptidase_M48"/>
    <property type="match status" value="1"/>
</dbReference>
<feature type="binding site" evidence="12">
    <location>
        <position position="221"/>
    </location>
    <ligand>
        <name>Zn(2+)</name>
        <dbReference type="ChEBI" id="CHEBI:29105"/>
        <note>catalytic</note>
    </ligand>
</feature>
<sequence length="294" mass="31999">MTTYTHINSNKRKSLLLIAVFFVLIAAIGYTLDYSQGIGGAFFVVLALIYASISAVIGYYTGDKIALWTSGAHPVSKEENQYVVRMVENLAITAGLPMPKVYVIPDDDINAFACGRDPKHASIAVTQGAITKLENEELEGVVAHELSHIGNYDIRYMTLVIVLVGTIMVLSDMFWRVRFIGGGGRGRNSGGGAIMLIGLALLILSPIFAQLIRLAVSRKREYLADASGALLTRYPEGLARALEKIGTQGARIERATHSTAHLYFANPLSSGFGNFFSTHPPVQKRIEALRNMGH</sequence>
<evidence type="ECO:0000256" key="10">
    <source>
        <dbReference type="ARBA" id="ARBA00023049"/>
    </source>
</evidence>
<comment type="caution">
    <text evidence="14">The sequence shown here is derived from an EMBL/GenBank/DDBJ whole genome shotgun (WGS) entry which is preliminary data.</text>
</comment>
<reference evidence="14 15" key="1">
    <citation type="journal article" date="2016" name="Nat. Commun.">
        <title>Thousands of microbial genomes shed light on interconnected biogeochemical processes in an aquifer system.</title>
        <authorList>
            <person name="Anantharaman K."/>
            <person name="Brown C.T."/>
            <person name="Hug L.A."/>
            <person name="Sharon I."/>
            <person name="Castelle C.J."/>
            <person name="Probst A.J."/>
            <person name="Thomas B.C."/>
            <person name="Singh A."/>
            <person name="Wilkins M.J."/>
            <person name="Karaoz U."/>
            <person name="Brodie E.L."/>
            <person name="Williams K.H."/>
            <person name="Hubbard S.S."/>
            <person name="Banfield J.F."/>
        </authorList>
    </citation>
    <scope>NUCLEOTIDE SEQUENCE [LARGE SCALE GENOMIC DNA]</scope>
</reference>
<feature type="binding site" evidence="12">
    <location>
        <position position="148"/>
    </location>
    <ligand>
        <name>Zn(2+)</name>
        <dbReference type="ChEBI" id="CHEBI:29105"/>
        <note>catalytic</note>
    </ligand>
</feature>
<keyword evidence="11 12" id="KW-0472">Membrane</keyword>
<evidence type="ECO:0000313" key="14">
    <source>
        <dbReference type="EMBL" id="OGY84839.1"/>
    </source>
</evidence>
<dbReference type="InterPro" id="IPR050083">
    <property type="entry name" value="HtpX_protease"/>
</dbReference>
<evidence type="ECO:0000256" key="12">
    <source>
        <dbReference type="HAMAP-Rule" id="MF_00188"/>
    </source>
</evidence>
<dbReference type="STRING" id="1798543.A2898_03960"/>
<keyword evidence="10 12" id="KW-0482">Metalloprotease</keyword>
<keyword evidence="5 12" id="KW-0812">Transmembrane</keyword>
<dbReference type="PANTHER" id="PTHR43221:SF1">
    <property type="entry name" value="PROTEASE HTPX"/>
    <property type="match status" value="1"/>
</dbReference>
<evidence type="ECO:0000313" key="15">
    <source>
        <dbReference type="Proteomes" id="UP000179164"/>
    </source>
</evidence>
<evidence type="ECO:0000256" key="11">
    <source>
        <dbReference type="ARBA" id="ARBA00023136"/>
    </source>
</evidence>
<feature type="transmembrane region" description="Helical" evidence="12">
    <location>
        <begin position="15"/>
        <end position="32"/>
    </location>
</feature>
<name>A0A1G2B8A6_9BACT</name>
<evidence type="ECO:0000256" key="3">
    <source>
        <dbReference type="ARBA" id="ARBA00022475"/>
    </source>
</evidence>
<evidence type="ECO:0000256" key="5">
    <source>
        <dbReference type="ARBA" id="ARBA00022692"/>
    </source>
</evidence>
<keyword evidence="9 12" id="KW-1133">Transmembrane helix</keyword>
<comment type="cofactor">
    <cofactor evidence="12">
        <name>Zn(2+)</name>
        <dbReference type="ChEBI" id="CHEBI:29105"/>
    </cofactor>
    <text evidence="12">Binds 1 zinc ion per subunit.</text>
</comment>
<dbReference type="Proteomes" id="UP000179164">
    <property type="component" value="Unassembled WGS sequence"/>
</dbReference>
<accession>A0A1G2B8A6</accession>
<dbReference type="GO" id="GO:0004222">
    <property type="term" value="F:metalloendopeptidase activity"/>
    <property type="evidence" value="ECO:0007669"/>
    <property type="project" value="UniProtKB-UniRule"/>
</dbReference>
<feature type="transmembrane region" description="Helical" evidence="12">
    <location>
        <begin position="156"/>
        <end position="177"/>
    </location>
</feature>